<sequence>MTIAPSRRACIAWPTVASRNQRELERLEVAVDDMAPQAEENAHRLDEMELVQECIIDLLEMNHERRSRLEGHVSRQWKAKALELG</sequence>
<comment type="caution">
    <text evidence="1">The sequence shown here is derived from an EMBL/GenBank/DDBJ whole genome shotgun (WGS) entry which is preliminary data.</text>
</comment>
<organism evidence="1 2">
    <name type="scientific">Skermanella aerolata</name>
    <dbReference type="NCBI Taxonomy" id="393310"/>
    <lineage>
        <taxon>Bacteria</taxon>
        <taxon>Pseudomonadati</taxon>
        <taxon>Pseudomonadota</taxon>
        <taxon>Alphaproteobacteria</taxon>
        <taxon>Rhodospirillales</taxon>
        <taxon>Azospirillaceae</taxon>
        <taxon>Skermanella</taxon>
    </lineage>
</organism>
<dbReference type="EMBL" id="BJYZ01000046">
    <property type="protein sequence ID" value="GEO42615.1"/>
    <property type="molecule type" value="Genomic_DNA"/>
</dbReference>
<reference evidence="1 2" key="1">
    <citation type="submission" date="2019-07" db="EMBL/GenBank/DDBJ databases">
        <title>Whole genome shotgun sequence of Skermanella aerolata NBRC 106429.</title>
        <authorList>
            <person name="Hosoyama A."/>
            <person name="Uohara A."/>
            <person name="Ohji S."/>
            <person name="Ichikawa N."/>
        </authorList>
    </citation>
    <scope>NUCLEOTIDE SEQUENCE [LARGE SCALE GENOMIC DNA]</scope>
    <source>
        <strain evidence="1 2">NBRC 106429</strain>
    </source>
</reference>
<evidence type="ECO:0000313" key="1">
    <source>
        <dbReference type="EMBL" id="GEO42615.1"/>
    </source>
</evidence>
<protein>
    <submittedName>
        <fullName evidence="1">Uncharacterized protein</fullName>
    </submittedName>
</protein>
<dbReference type="AlphaFoldDB" id="A0A512E1L2"/>
<gene>
    <name evidence="1" type="ORF">SAE02_67630</name>
</gene>
<keyword evidence="2" id="KW-1185">Reference proteome</keyword>
<evidence type="ECO:0000313" key="2">
    <source>
        <dbReference type="Proteomes" id="UP000321523"/>
    </source>
</evidence>
<accession>A0A512E1L2</accession>
<dbReference type="Proteomes" id="UP000321523">
    <property type="component" value="Unassembled WGS sequence"/>
</dbReference>
<proteinExistence type="predicted"/>
<name>A0A512E1L2_9PROT</name>